<dbReference type="EMBL" id="LATX01001386">
    <property type="protein sequence ID" value="KTB42089.1"/>
    <property type="molecule type" value="Genomic_DNA"/>
</dbReference>
<sequence>MSIDQLKNFNRSSVAQVNELLLKTQLVLIVCPAPTAEFDLCSSRYIPTQKHPPLRTKNTGSRHVLVKAELLGP</sequence>
<dbReference type="AlphaFoldDB" id="A0A0W0G0J5"/>
<evidence type="ECO:0000313" key="2">
    <source>
        <dbReference type="Proteomes" id="UP000054988"/>
    </source>
</evidence>
<comment type="caution">
    <text evidence="1">The sequence shown here is derived from an EMBL/GenBank/DDBJ whole genome shotgun (WGS) entry which is preliminary data.</text>
</comment>
<name>A0A0W0G0J5_MONRR</name>
<reference evidence="1 2" key="1">
    <citation type="submission" date="2015-12" db="EMBL/GenBank/DDBJ databases">
        <title>Draft genome sequence of Moniliophthora roreri, the causal agent of frosty pod rot of cacao.</title>
        <authorList>
            <person name="Aime M.C."/>
            <person name="Diaz-Valderrama J.R."/>
            <person name="Kijpornyongpan T."/>
            <person name="Phillips-Mora W."/>
        </authorList>
    </citation>
    <scope>NUCLEOTIDE SEQUENCE [LARGE SCALE GENOMIC DNA]</scope>
    <source>
        <strain evidence="1 2">MCA 2952</strain>
    </source>
</reference>
<protein>
    <submittedName>
        <fullName evidence="1">Uncharacterized protein</fullName>
    </submittedName>
</protein>
<organism evidence="1 2">
    <name type="scientific">Moniliophthora roreri</name>
    <name type="common">Frosty pod rot fungus</name>
    <name type="synonym">Monilia roreri</name>
    <dbReference type="NCBI Taxonomy" id="221103"/>
    <lineage>
        <taxon>Eukaryota</taxon>
        <taxon>Fungi</taxon>
        <taxon>Dikarya</taxon>
        <taxon>Basidiomycota</taxon>
        <taxon>Agaricomycotina</taxon>
        <taxon>Agaricomycetes</taxon>
        <taxon>Agaricomycetidae</taxon>
        <taxon>Agaricales</taxon>
        <taxon>Marasmiineae</taxon>
        <taxon>Marasmiaceae</taxon>
        <taxon>Moniliophthora</taxon>
    </lineage>
</organism>
<evidence type="ECO:0000313" key="1">
    <source>
        <dbReference type="EMBL" id="KTB42089.1"/>
    </source>
</evidence>
<proteinExistence type="predicted"/>
<accession>A0A0W0G0J5</accession>
<gene>
    <name evidence="1" type="ORF">WG66_5329</name>
</gene>
<dbReference type="Proteomes" id="UP000054988">
    <property type="component" value="Unassembled WGS sequence"/>
</dbReference>